<dbReference type="GO" id="GO:0015630">
    <property type="term" value="C:microtubule cytoskeleton"/>
    <property type="evidence" value="ECO:0007669"/>
    <property type="project" value="UniProtKB-ARBA"/>
</dbReference>
<dbReference type="FunFam" id="3.30.200.20:FF:000358">
    <property type="entry name" value="Tau tubulin kinase 2b"/>
    <property type="match status" value="1"/>
</dbReference>
<dbReference type="Gene3D" id="1.10.510.10">
    <property type="entry name" value="Transferase(Phosphotransferase) domain 1"/>
    <property type="match status" value="1"/>
</dbReference>
<accession>A0A914WHK5</accession>
<reference evidence="9" key="1">
    <citation type="submission" date="2022-11" db="UniProtKB">
        <authorList>
            <consortium name="WormBaseParasite"/>
        </authorList>
    </citation>
    <scope>IDENTIFICATION</scope>
</reference>
<keyword evidence="3" id="KW-0547">Nucleotide-binding</keyword>
<evidence type="ECO:0000313" key="9">
    <source>
        <dbReference type="WBParaSite" id="PSAMB.scaffold4032size15936.g23213.t1"/>
    </source>
</evidence>
<evidence type="ECO:0000256" key="3">
    <source>
        <dbReference type="ARBA" id="ARBA00022741"/>
    </source>
</evidence>
<keyword evidence="1" id="KW-0723">Serine/threonine-protein kinase</keyword>
<dbReference type="GO" id="GO:0005524">
    <property type="term" value="F:ATP binding"/>
    <property type="evidence" value="ECO:0007669"/>
    <property type="project" value="UniProtKB-KW"/>
</dbReference>
<evidence type="ECO:0000256" key="1">
    <source>
        <dbReference type="ARBA" id="ARBA00022527"/>
    </source>
</evidence>
<keyword evidence="5" id="KW-0067">ATP-binding</keyword>
<dbReference type="AlphaFoldDB" id="A0A914WHK5"/>
<evidence type="ECO:0000256" key="2">
    <source>
        <dbReference type="ARBA" id="ARBA00022679"/>
    </source>
</evidence>
<evidence type="ECO:0000256" key="4">
    <source>
        <dbReference type="ARBA" id="ARBA00022777"/>
    </source>
</evidence>
<dbReference type="WBParaSite" id="PSAMB.scaffold4032size15936.g23213.t1">
    <property type="protein sequence ID" value="PSAMB.scaffold4032size15936.g23213.t1"/>
    <property type="gene ID" value="PSAMB.scaffold4032size15936.g23213"/>
</dbReference>
<sequence length="336" mass="37944">MERMATLREGTLVNLPKGELVNGRFCIVRKVGEGGCGAVYEVFDQSLNTRAALKAEANDVSGGSVLKLEVEVLKRLRSCMFVPHVIHSGKRSAYSYVVMTLLGPSLQHLWKIRCAGRPLSESTTVRIGIQALLGIKQLHDVGFVHRDIKPTNFAMALGDGADGRFVHLIDFGLARAYVTRDANGEQIIRPPRPDGQVLFRGTIRYCSPNTLLRKEQGRHDDIWSLMYMLVEISGGLPWSKTKEMDREKMRQIKQNTPDSRLLKNRPAEMYPILDHLRTLDYMMRPNYAFVCSQLCAVMSRKRYNFADPFDWESSRATNLPAHVVDPNDLVHNDCGL</sequence>
<feature type="domain" description="Protein kinase" evidence="7">
    <location>
        <begin position="25"/>
        <end position="306"/>
    </location>
</feature>
<keyword evidence="8" id="KW-1185">Reference proteome</keyword>
<dbReference type="PANTHER" id="PTHR11909">
    <property type="entry name" value="CASEIN KINASE-RELATED"/>
    <property type="match status" value="1"/>
</dbReference>
<evidence type="ECO:0000259" key="7">
    <source>
        <dbReference type="PROSITE" id="PS50011"/>
    </source>
</evidence>
<keyword evidence="2" id="KW-0808">Transferase</keyword>
<evidence type="ECO:0000313" key="8">
    <source>
        <dbReference type="Proteomes" id="UP000887566"/>
    </source>
</evidence>
<dbReference type="SMART" id="SM00220">
    <property type="entry name" value="S_TKc"/>
    <property type="match status" value="1"/>
</dbReference>
<comment type="similarity">
    <text evidence="6">Belongs to the protein kinase superfamily. CK1 Ser/Thr protein kinase family.</text>
</comment>
<evidence type="ECO:0000256" key="5">
    <source>
        <dbReference type="ARBA" id="ARBA00022840"/>
    </source>
</evidence>
<keyword evidence="4" id="KW-0418">Kinase</keyword>
<evidence type="ECO:0000256" key="6">
    <source>
        <dbReference type="ARBA" id="ARBA00061588"/>
    </source>
</evidence>
<dbReference type="InterPro" id="IPR000719">
    <property type="entry name" value="Prot_kinase_dom"/>
</dbReference>
<name>A0A914WHK5_9BILA</name>
<dbReference type="InterPro" id="IPR011009">
    <property type="entry name" value="Kinase-like_dom_sf"/>
</dbReference>
<dbReference type="InterPro" id="IPR050235">
    <property type="entry name" value="CK1_Ser-Thr_kinase"/>
</dbReference>
<dbReference type="GO" id="GO:0004674">
    <property type="term" value="F:protein serine/threonine kinase activity"/>
    <property type="evidence" value="ECO:0007669"/>
    <property type="project" value="UniProtKB-KW"/>
</dbReference>
<dbReference type="Pfam" id="PF00069">
    <property type="entry name" value="Pkinase"/>
    <property type="match status" value="1"/>
</dbReference>
<protein>
    <submittedName>
        <fullName evidence="9">Protein kinase domain-containing protein</fullName>
    </submittedName>
</protein>
<dbReference type="Proteomes" id="UP000887566">
    <property type="component" value="Unplaced"/>
</dbReference>
<proteinExistence type="inferred from homology"/>
<dbReference type="PROSITE" id="PS50011">
    <property type="entry name" value="PROTEIN_KINASE_DOM"/>
    <property type="match status" value="1"/>
</dbReference>
<organism evidence="8 9">
    <name type="scientific">Plectus sambesii</name>
    <dbReference type="NCBI Taxonomy" id="2011161"/>
    <lineage>
        <taxon>Eukaryota</taxon>
        <taxon>Metazoa</taxon>
        <taxon>Ecdysozoa</taxon>
        <taxon>Nematoda</taxon>
        <taxon>Chromadorea</taxon>
        <taxon>Plectida</taxon>
        <taxon>Plectina</taxon>
        <taxon>Plectoidea</taxon>
        <taxon>Plectidae</taxon>
        <taxon>Plectus</taxon>
    </lineage>
</organism>
<dbReference type="SUPFAM" id="SSF56112">
    <property type="entry name" value="Protein kinase-like (PK-like)"/>
    <property type="match status" value="1"/>
</dbReference>